<feature type="compositionally biased region" description="Polar residues" evidence="1">
    <location>
        <begin position="247"/>
        <end position="265"/>
    </location>
</feature>
<gene>
    <name evidence="2" type="ORF">S7711_07093</name>
</gene>
<dbReference type="EMBL" id="KL648114">
    <property type="protein sequence ID" value="KEY71944.1"/>
    <property type="molecule type" value="Genomic_DNA"/>
</dbReference>
<feature type="compositionally biased region" description="Low complexity" evidence="1">
    <location>
        <begin position="403"/>
        <end position="412"/>
    </location>
</feature>
<proteinExistence type="predicted"/>
<feature type="region of interest" description="Disordered" evidence="1">
    <location>
        <begin position="465"/>
        <end position="504"/>
    </location>
</feature>
<dbReference type="HOGENOM" id="CLU_540981_0_0_1"/>
<feature type="region of interest" description="Disordered" evidence="1">
    <location>
        <begin position="388"/>
        <end position="417"/>
    </location>
</feature>
<evidence type="ECO:0000256" key="1">
    <source>
        <dbReference type="SAM" id="MobiDB-lite"/>
    </source>
</evidence>
<dbReference type="AlphaFoldDB" id="A0A084B315"/>
<feature type="compositionally biased region" description="Basic and acidic residues" evidence="1">
    <location>
        <begin position="491"/>
        <end position="504"/>
    </location>
</feature>
<dbReference type="OrthoDB" id="4848429at2759"/>
<evidence type="ECO:0000313" key="3">
    <source>
        <dbReference type="Proteomes" id="UP000028045"/>
    </source>
</evidence>
<evidence type="ECO:0000313" key="2">
    <source>
        <dbReference type="EMBL" id="KEY71944.1"/>
    </source>
</evidence>
<feature type="region of interest" description="Disordered" evidence="1">
    <location>
        <begin position="233"/>
        <end position="284"/>
    </location>
</feature>
<sequence length="504" mass="54512">MPGDHTTVQPSWRPLAQRLSGLITRRGSVKGKSGSEITSEKGSVPIYKQKTRVLKEGAQDFKPLEVDLNALEAFDLPDAWLEAESQNRSESEQRQKCDLVASNTKTPIADFFASRSVLDVPSSSQGLPPAYPQCQSNHSAKRPSAVLKTAHVVYSQGLADTASFTDDTQSVTSVLDRGRPLEPRYMVAGQSTTKDSKRWSLPPLDSNIKIQEPTTATQAVELPDCMRSSVDHTKKPLDYGAGEHATSGLNAPSRSRPSENRNTAAKQRHSMYEGCGTPSSATSLMGKPATVIPRSYSAAPTDRIQSWQRNGSWTSGARAYAPPPEHSAALMHSSPPARRVSPMGGVTSNRLAWIRELEEKKSGKVNDDRHGIKNSSGSVADKLAMFESKKTASTPPLRLPPVSRSNSTSRSSATGVESVFSTSSNVATISSRTSIDTARSNHRSSSVMSYYDESFVKKMESVVGGIAPEKNDVKTAKELKEAGEESSDPVVHQEEPAKDKSETP</sequence>
<accession>A0A084B315</accession>
<organism evidence="2 3">
    <name type="scientific">Stachybotrys chartarum (strain CBS 109288 / IBT 7711)</name>
    <name type="common">Toxic black mold</name>
    <name type="synonym">Stilbospora chartarum</name>
    <dbReference type="NCBI Taxonomy" id="1280523"/>
    <lineage>
        <taxon>Eukaryota</taxon>
        <taxon>Fungi</taxon>
        <taxon>Dikarya</taxon>
        <taxon>Ascomycota</taxon>
        <taxon>Pezizomycotina</taxon>
        <taxon>Sordariomycetes</taxon>
        <taxon>Hypocreomycetidae</taxon>
        <taxon>Hypocreales</taxon>
        <taxon>Stachybotryaceae</taxon>
        <taxon>Stachybotrys</taxon>
    </lineage>
</organism>
<reference evidence="2 3" key="1">
    <citation type="journal article" date="2014" name="BMC Genomics">
        <title>Comparative genome sequencing reveals chemotype-specific gene clusters in the toxigenic black mold Stachybotrys.</title>
        <authorList>
            <person name="Semeiks J."/>
            <person name="Borek D."/>
            <person name="Otwinowski Z."/>
            <person name="Grishin N.V."/>
        </authorList>
    </citation>
    <scope>NUCLEOTIDE SEQUENCE [LARGE SCALE GENOMIC DNA]</scope>
    <source>
        <strain evidence="3">CBS 109288 / IBT 7711</strain>
    </source>
</reference>
<keyword evidence="3" id="KW-1185">Reference proteome</keyword>
<protein>
    <submittedName>
        <fullName evidence="2">Uncharacterized protein</fullName>
    </submittedName>
</protein>
<feature type="compositionally biased region" description="Basic and acidic residues" evidence="1">
    <location>
        <begin position="469"/>
        <end position="483"/>
    </location>
</feature>
<name>A0A084B315_STACB</name>
<dbReference type="Proteomes" id="UP000028045">
    <property type="component" value="Unassembled WGS sequence"/>
</dbReference>